<dbReference type="GO" id="GO:0010971">
    <property type="term" value="P:positive regulation of G2/M transition of mitotic cell cycle"/>
    <property type="evidence" value="ECO:0007669"/>
    <property type="project" value="TreeGrafter"/>
</dbReference>
<dbReference type="InterPro" id="IPR001763">
    <property type="entry name" value="Rhodanese-like_dom"/>
</dbReference>
<dbReference type="GO" id="GO:0005634">
    <property type="term" value="C:nucleus"/>
    <property type="evidence" value="ECO:0007669"/>
    <property type="project" value="TreeGrafter"/>
</dbReference>
<keyword evidence="3" id="KW-0132">Cell division</keyword>
<evidence type="ECO:0000259" key="8">
    <source>
        <dbReference type="PROSITE" id="PS50206"/>
    </source>
</evidence>
<evidence type="ECO:0000313" key="9">
    <source>
        <dbReference type="EMBL" id="KAH7984235.1"/>
    </source>
</evidence>
<dbReference type="PROSITE" id="PS50206">
    <property type="entry name" value="RHODANESE_3"/>
    <property type="match status" value="1"/>
</dbReference>
<dbReference type="InterPro" id="IPR036873">
    <property type="entry name" value="Rhodanese-like_dom_sf"/>
</dbReference>
<evidence type="ECO:0000313" key="10">
    <source>
        <dbReference type="Proteomes" id="UP000821837"/>
    </source>
</evidence>
<dbReference type="PRINTS" id="PR00716">
    <property type="entry name" value="MPIPHPHTASE"/>
</dbReference>
<dbReference type="SUPFAM" id="SSF52821">
    <property type="entry name" value="Rhodanese/Cell cycle control phosphatase"/>
    <property type="match status" value="1"/>
</dbReference>
<accession>A0A9D4TB79</accession>
<feature type="domain" description="Rhodanese" evidence="8">
    <location>
        <begin position="18"/>
        <end position="39"/>
    </location>
</feature>
<comment type="catalytic activity">
    <reaction evidence="7">
        <text>O-phospho-L-tyrosyl-[protein] + H2O = L-tyrosyl-[protein] + phosphate</text>
        <dbReference type="Rhea" id="RHEA:10684"/>
        <dbReference type="Rhea" id="RHEA-COMP:10136"/>
        <dbReference type="Rhea" id="RHEA-COMP:20101"/>
        <dbReference type="ChEBI" id="CHEBI:15377"/>
        <dbReference type="ChEBI" id="CHEBI:43474"/>
        <dbReference type="ChEBI" id="CHEBI:46858"/>
        <dbReference type="ChEBI" id="CHEBI:61978"/>
        <dbReference type="EC" id="3.1.3.48"/>
    </reaction>
</comment>
<protein>
    <recommendedName>
        <fullName evidence="2">protein-tyrosine-phosphatase</fullName>
        <ecNumber evidence="2">3.1.3.48</ecNumber>
    </recommendedName>
</protein>
<dbReference type="GO" id="GO:0005737">
    <property type="term" value="C:cytoplasm"/>
    <property type="evidence" value="ECO:0007669"/>
    <property type="project" value="TreeGrafter"/>
</dbReference>
<name>A0A9D4TB79_RHISA</name>
<reference evidence="9" key="1">
    <citation type="journal article" date="2020" name="Cell">
        <title>Large-Scale Comparative Analyses of Tick Genomes Elucidate Their Genetic Diversity and Vector Capacities.</title>
        <authorList>
            <consortium name="Tick Genome and Microbiome Consortium (TIGMIC)"/>
            <person name="Jia N."/>
            <person name="Wang J."/>
            <person name="Shi W."/>
            <person name="Du L."/>
            <person name="Sun Y."/>
            <person name="Zhan W."/>
            <person name="Jiang J.F."/>
            <person name="Wang Q."/>
            <person name="Zhang B."/>
            <person name="Ji P."/>
            <person name="Bell-Sakyi L."/>
            <person name="Cui X.M."/>
            <person name="Yuan T.T."/>
            <person name="Jiang B.G."/>
            <person name="Yang W.F."/>
            <person name="Lam T.T."/>
            <person name="Chang Q.C."/>
            <person name="Ding S.J."/>
            <person name="Wang X.J."/>
            <person name="Zhu J.G."/>
            <person name="Ruan X.D."/>
            <person name="Zhao L."/>
            <person name="Wei J.T."/>
            <person name="Ye R.Z."/>
            <person name="Que T.C."/>
            <person name="Du C.H."/>
            <person name="Zhou Y.H."/>
            <person name="Cheng J.X."/>
            <person name="Dai P.F."/>
            <person name="Guo W.B."/>
            <person name="Han X.H."/>
            <person name="Huang E.J."/>
            <person name="Li L.F."/>
            <person name="Wei W."/>
            <person name="Gao Y.C."/>
            <person name="Liu J.Z."/>
            <person name="Shao H.Z."/>
            <person name="Wang X."/>
            <person name="Wang C.C."/>
            <person name="Yang T.C."/>
            <person name="Huo Q.B."/>
            <person name="Li W."/>
            <person name="Chen H.Y."/>
            <person name="Chen S.E."/>
            <person name="Zhou L.G."/>
            <person name="Ni X.B."/>
            <person name="Tian J.H."/>
            <person name="Sheng Y."/>
            <person name="Liu T."/>
            <person name="Pan Y.S."/>
            <person name="Xia L.Y."/>
            <person name="Li J."/>
            <person name="Zhao F."/>
            <person name="Cao W.C."/>
        </authorList>
    </citation>
    <scope>NUCLEOTIDE SEQUENCE</scope>
    <source>
        <strain evidence="9">Rsan-2018</strain>
    </source>
</reference>
<dbReference type="GO" id="GO:0051301">
    <property type="term" value="P:cell division"/>
    <property type="evidence" value="ECO:0007669"/>
    <property type="project" value="UniProtKB-KW"/>
</dbReference>
<dbReference type="Proteomes" id="UP000821837">
    <property type="component" value="Chromosome 1"/>
</dbReference>
<dbReference type="GO" id="GO:0004725">
    <property type="term" value="F:protein tyrosine phosphatase activity"/>
    <property type="evidence" value="ECO:0007669"/>
    <property type="project" value="UniProtKB-EC"/>
</dbReference>
<proteinExistence type="inferred from homology"/>
<gene>
    <name evidence="9" type="ORF">HPB52_018348</name>
</gene>
<comment type="caution">
    <text evidence="9">The sequence shown here is derived from an EMBL/GenBank/DDBJ whole genome shotgun (WGS) entry which is preliminary data.</text>
</comment>
<keyword evidence="6" id="KW-0131">Cell cycle</keyword>
<evidence type="ECO:0000256" key="5">
    <source>
        <dbReference type="ARBA" id="ARBA00022912"/>
    </source>
</evidence>
<dbReference type="PANTHER" id="PTHR10828">
    <property type="entry name" value="M-PHASE INDUCER PHOSPHATASE DUAL SPECIFICITY PHOSPHATASE CDC25"/>
    <property type="match status" value="1"/>
</dbReference>
<keyword evidence="5" id="KW-0904">Protein phosphatase</keyword>
<evidence type="ECO:0000256" key="6">
    <source>
        <dbReference type="ARBA" id="ARBA00023306"/>
    </source>
</evidence>
<evidence type="ECO:0000256" key="2">
    <source>
        <dbReference type="ARBA" id="ARBA00013064"/>
    </source>
</evidence>
<dbReference type="Gene3D" id="3.40.250.10">
    <property type="entry name" value="Rhodanese-like domain"/>
    <property type="match status" value="1"/>
</dbReference>
<dbReference type="GO" id="GO:0110032">
    <property type="term" value="P:positive regulation of G2/MI transition of meiotic cell cycle"/>
    <property type="evidence" value="ECO:0007669"/>
    <property type="project" value="TreeGrafter"/>
</dbReference>
<evidence type="ECO:0000256" key="1">
    <source>
        <dbReference type="ARBA" id="ARBA00011065"/>
    </source>
</evidence>
<dbReference type="EC" id="3.1.3.48" evidence="2"/>
<evidence type="ECO:0000256" key="4">
    <source>
        <dbReference type="ARBA" id="ARBA00022801"/>
    </source>
</evidence>
<dbReference type="EMBL" id="JABSTV010001245">
    <property type="protein sequence ID" value="KAH7984235.1"/>
    <property type="molecule type" value="Genomic_DNA"/>
</dbReference>
<dbReference type="PANTHER" id="PTHR10828:SF17">
    <property type="entry name" value="PROTEIN-TYROSINE-PHOSPHATASE"/>
    <property type="match status" value="1"/>
</dbReference>
<reference evidence="9" key="2">
    <citation type="submission" date="2021-09" db="EMBL/GenBank/DDBJ databases">
        <authorList>
            <person name="Jia N."/>
            <person name="Wang J."/>
            <person name="Shi W."/>
            <person name="Du L."/>
            <person name="Sun Y."/>
            <person name="Zhan W."/>
            <person name="Jiang J."/>
            <person name="Wang Q."/>
            <person name="Zhang B."/>
            <person name="Ji P."/>
            <person name="Sakyi L.B."/>
            <person name="Cui X."/>
            <person name="Yuan T."/>
            <person name="Jiang B."/>
            <person name="Yang W."/>
            <person name="Lam T.T.-Y."/>
            <person name="Chang Q."/>
            <person name="Ding S."/>
            <person name="Wang X."/>
            <person name="Zhu J."/>
            <person name="Ruan X."/>
            <person name="Zhao L."/>
            <person name="Wei J."/>
            <person name="Que T."/>
            <person name="Du C."/>
            <person name="Cheng J."/>
            <person name="Dai P."/>
            <person name="Han X."/>
            <person name="Huang E."/>
            <person name="Gao Y."/>
            <person name="Liu J."/>
            <person name="Shao H."/>
            <person name="Ye R."/>
            <person name="Li L."/>
            <person name="Wei W."/>
            <person name="Wang X."/>
            <person name="Wang C."/>
            <person name="Huo Q."/>
            <person name="Li W."/>
            <person name="Guo W."/>
            <person name="Chen H."/>
            <person name="Chen S."/>
            <person name="Zhou L."/>
            <person name="Zhou L."/>
            <person name="Ni X."/>
            <person name="Tian J."/>
            <person name="Zhou Y."/>
            <person name="Sheng Y."/>
            <person name="Liu T."/>
            <person name="Pan Y."/>
            <person name="Xia L."/>
            <person name="Li J."/>
            <person name="Zhao F."/>
            <person name="Cao W."/>
        </authorList>
    </citation>
    <scope>NUCLEOTIDE SEQUENCE</scope>
    <source>
        <strain evidence="9">Rsan-2018</strain>
        <tissue evidence="9">Larvae</tissue>
    </source>
</reference>
<evidence type="ECO:0000256" key="3">
    <source>
        <dbReference type="ARBA" id="ARBA00022618"/>
    </source>
</evidence>
<evidence type="ECO:0000256" key="7">
    <source>
        <dbReference type="ARBA" id="ARBA00051722"/>
    </source>
</evidence>
<dbReference type="GO" id="GO:0000086">
    <property type="term" value="P:G2/M transition of mitotic cell cycle"/>
    <property type="evidence" value="ECO:0007669"/>
    <property type="project" value="TreeGrafter"/>
</dbReference>
<sequence length="87" mass="9860">MILPSTLADVLQGKYDSVVGDYTIIDCRYPFEFDGGHIKDLCTPQGYVPMRHKDYEADLRLYRGMAKTEGAACKSRSALQVRPLKKF</sequence>
<dbReference type="VEuPathDB" id="VectorBase:RSAN_048752"/>
<dbReference type="InterPro" id="IPR000751">
    <property type="entry name" value="MPI_Phosphatase"/>
</dbReference>
<organism evidence="9 10">
    <name type="scientific">Rhipicephalus sanguineus</name>
    <name type="common">Brown dog tick</name>
    <name type="synonym">Ixodes sanguineus</name>
    <dbReference type="NCBI Taxonomy" id="34632"/>
    <lineage>
        <taxon>Eukaryota</taxon>
        <taxon>Metazoa</taxon>
        <taxon>Ecdysozoa</taxon>
        <taxon>Arthropoda</taxon>
        <taxon>Chelicerata</taxon>
        <taxon>Arachnida</taxon>
        <taxon>Acari</taxon>
        <taxon>Parasitiformes</taxon>
        <taxon>Ixodida</taxon>
        <taxon>Ixodoidea</taxon>
        <taxon>Ixodidae</taxon>
        <taxon>Rhipicephalinae</taxon>
        <taxon>Rhipicephalus</taxon>
        <taxon>Rhipicephalus</taxon>
    </lineage>
</organism>
<keyword evidence="10" id="KW-1185">Reference proteome</keyword>
<dbReference type="AlphaFoldDB" id="A0A9D4TB79"/>
<comment type="similarity">
    <text evidence="1">Belongs to the MPI phosphatase family.</text>
</comment>
<keyword evidence="4" id="KW-0378">Hydrolase</keyword>